<evidence type="ECO:0000256" key="1">
    <source>
        <dbReference type="ARBA" id="ARBA00004141"/>
    </source>
</evidence>
<feature type="transmembrane region" description="Helical" evidence="9">
    <location>
        <begin position="25"/>
        <end position="50"/>
    </location>
</feature>
<dbReference type="Gene3D" id="1.20.1070.10">
    <property type="entry name" value="Rhodopsin 7-helix transmembrane proteins"/>
    <property type="match status" value="1"/>
</dbReference>
<dbReference type="SUPFAM" id="SSF81321">
    <property type="entry name" value="Family A G protein-coupled receptor-like"/>
    <property type="match status" value="1"/>
</dbReference>
<reference evidence="11" key="2">
    <citation type="submission" date="2025-09" db="UniProtKB">
        <authorList>
            <consortium name="Ensembl"/>
        </authorList>
    </citation>
    <scope>IDENTIFICATION</scope>
</reference>
<dbReference type="AlphaFoldDB" id="A0A8D0B8L9"/>
<feature type="transmembrane region" description="Helical" evidence="9">
    <location>
        <begin position="242"/>
        <end position="264"/>
    </location>
</feature>
<feature type="compositionally biased region" description="Basic and acidic residues" evidence="8">
    <location>
        <begin position="353"/>
        <end position="388"/>
    </location>
</feature>
<dbReference type="OMA" id="DWFQHSC"/>
<dbReference type="PRINTS" id="PR00237">
    <property type="entry name" value="GPCRRHODOPSN"/>
</dbReference>
<keyword evidence="3 9" id="KW-1133">Transmembrane helix</keyword>
<feature type="transmembrane region" description="Helical" evidence="9">
    <location>
        <begin position="140"/>
        <end position="159"/>
    </location>
</feature>
<dbReference type="InterPro" id="IPR000276">
    <property type="entry name" value="GPCR_Rhodpsn"/>
</dbReference>
<dbReference type="Ensembl" id="ENSSMRT00000000516.1">
    <property type="protein sequence ID" value="ENSSMRP00000000424.1"/>
    <property type="gene ID" value="ENSSMRG00000000392.1"/>
</dbReference>
<evidence type="ECO:0000313" key="11">
    <source>
        <dbReference type="Ensembl" id="ENSSMRP00000000424.1"/>
    </source>
</evidence>
<evidence type="ECO:0000256" key="9">
    <source>
        <dbReference type="SAM" id="Phobius"/>
    </source>
</evidence>
<keyword evidence="7" id="KW-0807">Transducer</keyword>
<sequence length="388" mass="41886">MNSSRDAPFAGDRPWWAGGGVETGVVLPLLLAGVCLATLAANLLLLGVLVHQLRRGKLCSASALVLNLCSADLLLALYCAPPRIATYSRRSWLFGGFLCKTADWLLHGCLVAKSLTWAAVGQAHYRQALPSAKLCPGVRWWRLAGVAASVWLAALLLPLPQLIFTRLEAGSAPGLLRCVFQAPVYAANFMDVFAKVYPLLACLVPASFACSCCWRALRARKDHPKQHRLAPPGSPAGQKATLGLLALVLLFQAMWLPEWVVWLWEWHRSPQARRGTAPPPALVGTAEVLLFLNGSLSPAVLAATSAELRVGLLGVWTELRCRRGGAGGTGGSASSRAAETSQSLRELQEGEAAADKILPDVEHFWSDRRNTTAREESDPIPWERQDGP</sequence>
<evidence type="ECO:0000256" key="4">
    <source>
        <dbReference type="ARBA" id="ARBA00023040"/>
    </source>
</evidence>
<feature type="domain" description="G-protein coupled receptors family 1 profile" evidence="10">
    <location>
        <begin position="41"/>
        <end position="301"/>
    </location>
</feature>
<keyword evidence="12" id="KW-1185">Reference proteome</keyword>
<dbReference type="PANTHER" id="PTHR45695:SF21">
    <property type="entry name" value="G-PROTEIN COUPLED RECEPTOR 151-RELATED"/>
    <property type="match status" value="1"/>
</dbReference>
<evidence type="ECO:0000256" key="5">
    <source>
        <dbReference type="ARBA" id="ARBA00023136"/>
    </source>
</evidence>
<dbReference type="Proteomes" id="UP000694421">
    <property type="component" value="Unplaced"/>
</dbReference>
<reference evidence="11" key="1">
    <citation type="submission" date="2025-08" db="UniProtKB">
        <authorList>
            <consortium name="Ensembl"/>
        </authorList>
    </citation>
    <scope>IDENTIFICATION</scope>
</reference>
<feature type="region of interest" description="Disordered" evidence="8">
    <location>
        <begin position="324"/>
        <end position="388"/>
    </location>
</feature>
<keyword evidence="4" id="KW-0297">G-protein coupled receptor</keyword>
<keyword evidence="2 9" id="KW-0812">Transmembrane</keyword>
<accession>A0A8D0B8L9</accession>
<dbReference type="Pfam" id="PF00001">
    <property type="entry name" value="7tm_1"/>
    <property type="match status" value="1"/>
</dbReference>
<dbReference type="PANTHER" id="PTHR45695">
    <property type="entry name" value="LEUCOKININ RECEPTOR-RELATED"/>
    <property type="match status" value="1"/>
</dbReference>
<keyword evidence="6" id="KW-0675">Receptor</keyword>
<dbReference type="GeneTree" id="ENSGT00940000173692"/>
<evidence type="ECO:0000256" key="6">
    <source>
        <dbReference type="ARBA" id="ARBA00023170"/>
    </source>
</evidence>
<evidence type="ECO:0000256" key="2">
    <source>
        <dbReference type="ARBA" id="ARBA00022692"/>
    </source>
</evidence>
<evidence type="ECO:0000256" key="8">
    <source>
        <dbReference type="SAM" id="MobiDB-lite"/>
    </source>
</evidence>
<evidence type="ECO:0000256" key="7">
    <source>
        <dbReference type="ARBA" id="ARBA00023224"/>
    </source>
</evidence>
<keyword evidence="5 9" id="KW-0472">Membrane</keyword>
<comment type="subcellular location">
    <subcellularLocation>
        <location evidence="1">Membrane</location>
        <topology evidence="1">Multi-pass membrane protein</topology>
    </subcellularLocation>
</comment>
<organism evidence="11 12">
    <name type="scientific">Salvator merianae</name>
    <name type="common">Argentine black and white tegu</name>
    <name type="synonym">Tupinambis merianae</name>
    <dbReference type="NCBI Taxonomy" id="96440"/>
    <lineage>
        <taxon>Eukaryota</taxon>
        <taxon>Metazoa</taxon>
        <taxon>Chordata</taxon>
        <taxon>Craniata</taxon>
        <taxon>Vertebrata</taxon>
        <taxon>Euteleostomi</taxon>
        <taxon>Lepidosauria</taxon>
        <taxon>Squamata</taxon>
        <taxon>Bifurcata</taxon>
        <taxon>Unidentata</taxon>
        <taxon>Episquamata</taxon>
        <taxon>Laterata</taxon>
        <taxon>Teiioidea</taxon>
        <taxon>Teiidae</taxon>
        <taxon>Salvator</taxon>
    </lineage>
</organism>
<evidence type="ECO:0000256" key="3">
    <source>
        <dbReference type="ARBA" id="ARBA00022989"/>
    </source>
</evidence>
<dbReference type="PROSITE" id="PS50262">
    <property type="entry name" value="G_PROTEIN_RECEP_F1_2"/>
    <property type="match status" value="1"/>
</dbReference>
<proteinExistence type="predicted"/>
<evidence type="ECO:0000313" key="12">
    <source>
        <dbReference type="Proteomes" id="UP000694421"/>
    </source>
</evidence>
<dbReference type="GO" id="GO:0005886">
    <property type="term" value="C:plasma membrane"/>
    <property type="evidence" value="ECO:0007669"/>
    <property type="project" value="TreeGrafter"/>
</dbReference>
<protein>
    <recommendedName>
        <fullName evidence="10">G-protein coupled receptors family 1 profile domain-containing protein</fullName>
    </recommendedName>
</protein>
<dbReference type="GO" id="GO:0004930">
    <property type="term" value="F:G protein-coupled receptor activity"/>
    <property type="evidence" value="ECO:0007669"/>
    <property type="project" value="UniProtKB-KW"/>
</dbReference>
<dbReference type="InterPro" id="IPR017452">
    <property type="entry name" value="GPCR_Rhodpsn_7TM"/>
</dbReference>
<name>A0A8D0B8L9_SALMN</name>
<evidence type="ECO:0000259" key="10">
    <source>
        <dbReference type="PROSITE" id="PS50262"/>
    </source>
</evidence>
<feature type="transmembrane region" description="Helical" evidence="9">
    <location>
        <begin position="196"/>
        <end position="217"/>
    </location>
</feature>